<feature type="transmembrane region" description="Helical" evidence="1">
    <location>
        <begin position="270"/>
        <end position="287"/>
    </location>
</feature>
<dbReference type="InterPro" id="IPR025695">
    <property type="entry name" value="DoxX-like"/>
</dbReference>
<keyword evidence="1" id="KW-0472">Membrane</keyword>
<keyword evidence="1" id="KW-1133">Transmembrane helix</keyword>
<evidence type="ECO:0000313" key="3">
    <source>
        <dbReference type="Proteomes" id="UP000198553"/>
    </source>
</evidence>
<dbReference type="OrthoDB" id="6199084at2"/>
<dbReference type="Proteomes" id="UP000198553">
    <property type="component" value="Unassembled WGS sequence"/>
</dbReference>
<keyword evidence="3" id="KW-1185">Reference proteome</keyword>
<dbReference type="RefSeq" id="WP_090747094.1">
    <property type="nucleotide sequence ID" value="NZ_FOBW01000010.1"/>
</dbReference>
<dbReference type="AlphaFoldDB" id="A0A1H8ET57"/>
<dbReference type="SUPFAM" id="SSF55961">
    <property type="entry name" value="Bet v1-like"/>
    <property type="match status" value="1"/>
</dbReference>
<reference evidence="3" key="1">
    <citation type="submission" date="2016-10" db="EMBL/GenBank/DDBJ databases">
        <authorList>
            <person name="Varghese N."/>
            <person name="Submissions S."/>
        </authorList>
    </citation>
    <scope>NUCLEOTIDE SEQUENCE [LARGE SCALE GENOMIC DNA]</scope>
    <source>
        <strain evidence="3">B48,IBRC-M 10115,DSM 25386,CECT 8001</strain>
    </source>
</reference>
<dbReference type="EMBL" id="FOBW01000010">
    <property type="protein sequence ID" value="SEN22067.1"/>
    <property type="molecule type" value="Genomic_DNA"/>
</dbReference>
<gene>
    <name evidence="2" type="ORF">SAMN05192533_11077</name>
</gene>
<protein>
    <submittedName>
        <fullName evidence="2">DoxX-like family protein</fullName>
    </submittedName>
</protein>
<keyword evidence="1" id="KW-0812">Transmembrane</keyword>
<name>A0A1H8ET57_9BACI</name>
<evidence type="ECO:0000313" key="2">
    <source>
        <dbReference type="EMBL" id="SEN22067.1"/>
    </source>
</evidence>
<feature type="transmembrane region" description="Helical" evidence="1">
    <location>
        <begin position="170"/>
        <end position="193"/>
    </location>
</feature>
<proteinExistence type="predicted"/>
<dbReference type="STRING" id="930146.SAMN05192533_11077"/>
<feature type="transmembrane region" description="Helical" evidence="1">
    <location>
        <begin position="240"/>
        <end position="258"/>
    </location>
</feature>
<feature type="transmembrane region" description="Helical" evidence="1">
    <location>
        <begin position="213"/>
        <end position="233"/>
    </location>
</feature>
<evidence type="ECO:0000256" key="1">
    <source>
        <dbReference type="SAM" id="Phobius"/>
    </source>
</evidence>
<sequence length="306" mass="35266">MGKQKPIYVQSEIKTSMDKLWEYTQTPDLHTAWDLRFTEINYLDKKPDEPQKFLYQTKIGFGLAITGTGETAGQVHKENGERISSLKFSTEHPLSLIQEGRGYWKYTQTKKGIEFETQYDYETNFGKIGRIIDAYLFRPMLGWATAWSFDSLRLWLESGLHPKQSLQKTFTYWTVCFLLAFVWFYQGFVPKLIVSHPEEVNMLAATIGTSIDIIMAVQFVGIAEMLFGLIWLFPFNKRKLFIVHAAIMLVLTVTAWFANPNSFIQPFNPITLNLLMIGLSIIGYANSDQLPSAKNCRRRRTRGTRG</sequence>
<organism evidence="2 3">
    <name type="scientific">Mesobacillus persicus</name>
    <dbReference type="NCBI Taxonomy" id="930146"/>
    <lineage>
        <taxon>Bacteria</taxon>
        <taxon>Bacillati</taxon>
        <taxon>Bacillota</taxon>
        <taxon>Bacilli</taxon>
        <taxon>Bacillales</taxon>
        <taxon>Bacillaceae</taxon>
        <taxon>Mesobacillus</taxon>
    </lineage>
</organism>
<accession>A0A1H8ET57</accession>
<dbReference type="Pfam" id="PF13781">
    <property type="entry name" value="DoxX_3"/>
    <property type="match status" value="1"/>
</dbReference>